<dbReference type="GO" id="GO:1990966">
    <property type="term" value="P:ATP generation from poly-ADP-D-ribose"/>
    <property type="evidence" value="ECO:0007669"/>
    <property type="project" value="TreeGrafter"/>
</dbReference>
<dbReference type="PANTHER" id="PTHR12837:SF0">
    <property type="entry name" value="POLY(ADP-RIBOSE) GLYCOHYDROLASE"/>
    <property type="match status" value="1"/>
</dbReference>
<dbReference type="AlphaFoldDB" id="A0AAD6T9K6"/>
<feature type="domain" description="PARG helical" evidence="6">
    <location>
        <begin position="80"/>
        <end position="186"/>
    </location>
</feature>
<dbReference type="InterPro" id="IPR048362">
    <property type="entry name" value="PARG_helical"/>
</dbReference>
<evidence type="ECO:0000256" key="4">
    <source>
        <dbReference type="PIRSR" id="PIRSR607724-2"/>
    </source>
</evidence>
<keyword evidence="3" id="KW-0378">Hydrolase</keyword>
<feature type="domain" description="PARG catalytic Macro" evidence="5">
    <location>
        <begin position="237"/>
        <end position="403"/>
    </location>
</feature>
<proteinExistence type="inferred from homology"/>
<dbReference type="GO" id="GO:0006282">
    <property type="term" value="P:regulation of DNA repair"/>
    <property type="evidence" value="ECO:0007669"/>
    <property type="project" value="InterPro"/>
</dbReference>
<comment type="similarity">
    <text evidence="1">Belongs to the poly(ADP-ribose) glycohydrolase family.</text>
</comment>
<sequence length="454" mass="50235">MLIGVILPSSPETLAYDRFSLTDTETDGLIPLWAILLEILTPPAKSTDQLIDALDSIAVTLRGRTLDTGHLRRFLDAEWDTQSFFKTIWPRCVEVALEMPVLFPDGYLEPLNSEKPSQTFTPRQIACLVVHQFLCTLPKLPWVPLDEEENSQDLNIWFSAEQPHPKAVSAYLTALLVFFERIASDEVPLKPVSLTLCAATETPRPTPTLLFKPIFITDLETPSVQPSLLGLPAGACVISANSHIGFGRTASQEEMHVGCTPQSLPAKLFTPPLKDGEVMVLRGCEAVVDLTGYARNAELASILPAGKYDWSQRTMLFMDALALDSYDTSELTPDLLPGKLDRELTKAYTAFVSYGDAPYETIVTGHWGCRAFGGNKEIKSTIQWCAASMAGVELSFICDKNDSFASKFRDFTSQILIRRCAVHEVLTVLRGMGPQDKGRLDAFRHVLRILNDSP</sequence>
<dbReference type="Proteomes" id="UP001218188">
    <property type="component" value="Unassembled WGS sequence"/>
</dbReference>
<dbReference type="InterPro" id="IPR007724">
    <property type="entry name" value="Poly_GlycHdrlase"/>
</dbReference>
<dbReference type="EC" id="3.2.1.143" evidence="2"/>
<evidence type="ECO:0000313" key="8">
    <source>
        <dbReference type="Proteomes" id="UP001218188"/>
    </source>
</evidence>
<feature type="binding site" evidence="4">
    <location>
        <position position="241"/>
    </location>
    <ligand>
        <name>substrate</name>
    </ligand>
</feature>
<dbReference type="GO" id="GO:0004649">
    <property type="term" value="F:poly(ADP-ribose) glycohydrolase activity"/>
    <property type="evidence" value="ECO:0007669"/>
    <property type="project" value="UniProtKB-EC"/>
</dbReference>
<comment type="caution">
    <text evidence="7">The sequence shown here is derived from an EMBL/GenBank/DDBJ whole genome shotgun (WGS) entry which is preliminary data.</text>
</comment>
<dbReference type="GO" id="GO:0009225">
    <property type="term" value="P:nucleotide-sugar metabolic process"/>
    <property type="evidence" value="ECO:0007669"/>
    <property type="project" value="TreeGrafter"/>
</dbReference>
<dbReference type="Pfam" id="PF05028">
    <property type="entry name" value="PARG_cat_C"/>
    <property type="match status" value="1"/>
</dbReference>
<evidence type="ECO:0000313" key="7">
    <source>
        <dbReference type="EMBL" id="KAJ7042286.1"/>
    </source>
</evidence>
<feature type="binding site" evidence="4">
    <location>
        <position position="293"/>
    </location>
    <ligand>
        <name>substrate</name>
    </ligand>
</feature>
<gene>
    <name evidence="7" type="ORF">C8F04DRAFT_97868</name>
</gene>
<feature type="binding site" evidence="4">
    <location>
        <position position="252"/>
    </location>
    <ligand>
        <name>substrate</name>
    </ligand>
</feature>
<dbReference type="Pfam" id="PF20811">
    <property type="entry name" value="PARG_cat_N"/>
    <property type="match status" value="1"/>
</dbReference>
<evidence type="ECO:0000259" key="6">
    <source>
        <dbReference type="Pfam" id="PF20811"/>
    </source>
</evidence>
<name>A0AAD6T9K6_9AGAR</name>
<evidence type="ECO:0000256" key="1">
    <source>
        <dbReference type="ARBA" id="ARBA00009545"/>
    </source>
</evidence>
<dbReference type="EMBL" id="JARJCM010000013">
    <property type="protein sequence ID" value="KAJ7042286.1"/>
    <property type="molecule type" value="Genomic_DNA"/>
</dbReference>
<keyword evidence="8" id="KW-1185">Reference proteome</keyword>
<protein>
    <recommendedName>
        <fullName evidence="2">poly(ADP-ribose) glycohydrolase</fullName>
        <ecNumber evidence="2">3.2.1.143</ecNumber>
    </recommendedName>
</protein>
<dbReference type="GO" id="GO:0005975">
    <property type="term" value="P:carbohydrate metabolic process"/>
    <property type="evidence" value="ECO:0007669"/>
    <property type="project" value="InterPro"/>
</dbReference>
<evidence type="ECO:0000259" key="5">
    <source>
        <dbReference type="Pfam" id="PF05028"/>
    </source>
</evidence>
<dbReference type="GO" id="GO:0005634">
    <property type="term" value="C:nucleus"/>
    <property type="evidence" value="ECO:0007669"/>
    <property type="project" value="TreeGrafter"/>
</dbReference>
<dbReference type="PANTHER" id="PTHR12837">
    <property type="entry name" value="POLY ADP-RIBOSE GLYCOHYDROLASE"/>
    <property type="match status" value="1"/>
</dbReference>
<accession>A0AAD6T9K6</accession>
<organism evidence="7 8">
    <name type="scientific">Mycena alexandri</name>
    <dbReference type="NCBI Taxonomy" id="1745969"/>
    <lineage>
        <taxon>Eukaryota</taxon>
        <taxon>Fungi</taxon>
        <taxon>Dikarya</taxon>
        <taxon>Basidiomycota</taxon>
        <taxon>Agaricomycotina</taxon>
        <taxon>Agaricomycetes</taxon>
        <taxon>Agaricomycetidae</taxon>
        <taxon>Agaricales</taxon>
        <taxon>Marasmiineae</taxon>
        <taxon>Mycenaceae</taxon>
        <taxon>Mycena</taxon>
    </lineage>
</organism>
<dbReference type="GO" id="GO:0005737">
    <property type="term" value="C:cytoplasm"/>
    <property type="evidence" value="ECO:0007669"/>
    <property type="project" value="TreeGrafter"/>
</dbReference>
<evidence type="ECO:0000256" key="3">
    <source>
        <dbReference type="ARBA" id="ARBA00022801"/>
    </source>
</evidence>
<evidence type="ECO:0000256" key="2">
    <source>
        <dbReference type="ARBA" id="ARBA00012255"/>
    </source>
</evidence>
<dbReference type="InterPro" id="IPR046372">
    <property type="entry name" value="PARG_cat_C"/>
</dbReference>
<reference evidence="7" key="1">
    <citation type="submission" date="2023-03" db="EMBL/GenBank/DDBJ databases">
        <title>Massive genome expansion in bonnet fungi (Mycena s.s.) driven by repeated elements and novel gene families across ecological guilds.</title>
        <authorList>
            <consortium name="Lawrence Berkeley National Laboratory"/>
            <person name="Harder C.B."/>
            <person name="Miyauchi S."/>
            <person name="Viragh M."/>
            <person name="Kuo A."/>
            <person name="Thoen E."/>
            <person name="Andreopoulos B."/>
            <person name="Lu D."/>
            <person name="Skrede I."/>
            <person name="Drula E."/>
            <person name="Henrissat B."/>
            <person name="Morin E."/>
            <person name="Kohler A."/>
            <person name="Barry K."/>
            <person name="LaButti K."/>
            <person name="Morin E."/>
            <person name="Salamov A."/>
            <person name="Lipzen A."/>
            <person name="Mereny Z."/>
            <person name="Hegedus B."/>
            <person name="Baldrian P."/>
            <person name="Stursova M."/>
            <person name="Weitz H."/>
            <person name="Taylor A."/>
            <person name="Grigoriev I.V."/>
            <person name="Nagy L.G."/>
            <person name="Martin F."/>
            <person name="Kauserud H."/>
        </authorList>
    </citation>
    <scope>NUCLEOTIDE SEQUENCE</scope>
    <source>
        <strain evidence="7">CBHHK200</strain>
    </source>
</reference>